<evidence type="ECO:0000256" key="1">
    <source>
        <dbReference type="SAM" id="Coils"/>
    </source>
</evidence>
<keyword evidence="1" id="KW-0175">Coiled coil</keyword>
<accession>A0ABU2X226</accession>
<dbReference type="Gene3D" id="1.10.530.10">
    <property type="match status" value="1"/>
</dbReference>
<evidence type="ECO:0000313" key="2">
    <source>
        <dbReference type="EMBL" id="MDT0532240.1"/>
    </source>
</evidence>
<protein>
    <submittedName>
        <fullName evidence="2">Lytic transglycosylase domain-containing protein</fullName>
    </submittedName>
</protein>
<feature type="coiled-coil region" evidence="1">
    <location>
        <begin position="47"/>
        <end position="84"/>
    </location>
</feature>
<dbReference type="EMBL" id="JAVRFL010000036">
    <property type="protein sequence ID" value="MDT0532240.1"/>
    <property type="molecule type" value="Genomic_DNA"/>
</dbReference>
<dbReference type="Proteomes" id="UP001180973">
    <property type="component" value="Unassembled WGS sequence"/>
</dbReference>
<comment type="caution">
    <text evidence="2">The sequence shown here is derived from an EMBL/GenBank/DDBJ whole genome shotgun (WGS) entry which is preliminary data.</text>
</comment>
<name>A0ABU2X226_9ACTN</name>
<keyword evidence="3" id="KW-1185">Reference proteome</keyword>
<dbReference type="SUPFAM" id="SSF53955">
    <property type="entry name" value="Lysozyme-like"/>
    <property type="match status" value="1"/>
</dbReference>
<sequence>MSRLWSRFGARTAAVALLSVGVAGGVYLGEDRQTQQQGLTAQVGVAVEQAEFEYQRERQAAQQVQSAKQRTAEYQAKLRAAAAAKEAAKRAREAEAAAASRKKAREAAAKAAAEKAAESKPYTGPIPASCAEFSGNREVGCALMVKAGFGMDQFPCLNKLWDKESGWNHKARNPSSGAYGIPQSLPGSKMGSVADDWQTNPATQIKWGLGYIEGRYGSPCKAWAHSQDVGWY</sequence>
<dbReference type="InterPro" id="IPR023346">
    <property type="entry name" value="Lysozyme-like_dom_sf"/>
</dbReference>
<proteinExistence type="predicted"/>
<dbReference type="RefSeq" id="WP_311414008.1">
    <property type="nucleotide sequence ID" value="NZ_JAVRFL010000036.1"/>
</dbReference>
<gene>
    <name evidence="2" type="ORF">RM555_24890</name>
</gene>
<evidence type="ECO:0000313" key="3">
    <source>
        <dbReference type="Proteomes" id="UP001180973"/>
    </source>
</evidence>
<organism evidence="2 3">
    <name type="scientific">Micromonospora reichwaldensis</name>
    <dbReference type="NCBI Taxonomy" id="3075516"/>
    <lineage>
        <taxon>Bacteria</taxon>
        <taxon>Bacillati</taxon>
        <taxon>Actinomycetota</taxon>
        <taxon>Actinomycetes</taxon>
        <taxon>Micromonosporales</taxon>
        <taxon>Micromonosporaceae</taxon>
        <taxon>Micromonospora</taxon>
    </lineage>
</organism>
<reference evidence="2" key="1">
    <citation type="submission" date="2023-09" db="EMBL/GenBank/DDBJ databases">
        <title>30 novel species of actinomycetes from the DSMZ collection.</title>
        <authorList>
            <person name="Nouioui I."/>
        </authorList>
    </citation>
    <scope>NUCLEOTIDE SEQUENCE</scope>
    <source>
        <strain evidence="2">DSM 115977</strain>
    </source>
</reference>